<accession>A0ABM5NG72</accession>
<evidence type="ECO:0000313" key="7">
    <source>
        <dbReference type="EMBL" id="AGH17000.1"/>
    </source>
</evidence>
<name>A0ABM5NG72_LIBAS</name>
<dbReference type="CDD" id="cd13545">
    <property type="entry name" value="PBP2_TbpA"/>
    <property type="match status" value="1"/>
</dbReference>
<dbReference type="Pfam" id="PF01547">
    <property type="entry name" value="SBP_bac_1"/>
    <property type="match status" value="1"/>
</dbReference>
<dbReference type="Gene3D" id="3.40.190.10">
    <property type="entry name" value="Periplasmic binding protein-like II"/>
    <property type="match status" value="2"/>
</dbReference>
<gene>
    <name evidence="7" type="ORF">WSI_03150</name>
</gene>
<dbReference type="PANTHER" id="PTHR30006">
    <property type="entry name" value="THIAMINE-BINDING PERIPLASMIC PROTEIN-RELATED"/>
    <property type="match status" value="1"/>
</dbReference>
<comment type="similarity">
    <text evidence="2">Belongs to the bacterial solute-binding protein 1 family.</text>
</comment>
<dbReference type="Proteomes" id="UP000011820">
    <property type="component" value="Chromosome"/>
</dbReference>
<dbReference type="EMBL" id="CP004005">
    <property type="protein sequence ID" value="AGH17000.1"/>
    <property type="molecule type" value="Genomic_DNA"/>
</dbReference>
<dbReference type="InterPro" id="IPR006059">
    <property type="entry name" value="SBP"/>
</dbReference>
<protein>
    <recommendedName>
        <fullName evidence="3">Thiamine-binding periplasmic protein</fullName>
    </recommendedName>
</protein>
<dbReference type="InterPro" id="IPR005967">
    <property type="entry name" value="ThiB"/>
</dbReference>
<dbReference type="GeneID" id="93076995"/>
<dbReference type="NCBIfam" id="TIGR01254">
    <property type="entry name" value="sfuA"/>
    <property type="match status" value="1"/>
</dbReference>
<sequence length="338" mass="38489">MKKFARIVVGIMMITGVISYCTLDGLPAKPVLTVYTYNSFVADEGAGPKIKQAFERKCNCELKLIGLSDGVALLNKLRMEGENSAADIVLGFDNNLIDLARKTGLFAKSNIDASQLKLPIKWDDDIFVPYDYGYLAFIYDKRQITQPPKNFDELINSTKPWKIIYQDPRTSTLGLGLLLWIQKIYGDNSAQVWKKIATKTATVTKGWTESYGFFLKGESDFVLSYSTSPGFYLLNYGQDDYVAALFSEGHYLQIEVAAQLVRSKQPQLAQEFMQFMISPSFQRILPTTNWMYPVVDISMPDVYQAIRIPQKSLRFNAEETTRYRNQWISSWQNAVSRL</sequence>
<dbReference type="PANTHER" id="PTHR30006:SF3">
    <property type="entry name" value="THIAMINE-BINDING PERIPLASMIC PROTEIN"/>
    <property type="match status" value="1"/>
</dbReference>
<evidence type="ECO:0000256" key="3">
    <source>
        <dbReference type="ARBA" id="ARBA00019815"/>
    </source>
</evidence>
<evidence type="ECO:0000256" key="1">
    <source>
        <dbReference type="ARBA" id="ARBA00004418"/>
    </source>
</evidence>
<evidence type="ECO:0000256" key="2">
    <source>
        <dbReference type="ARBA" id="ARBA00008520"/>
    </source>
</evidence>
<dbReference type="InterPro" id="IPR005948">
    <property type="entry name" value="ThiB-like"/>
</dbReference>
<reference evidence="7 8" key="1">
    <citation type="journal article" date="2013" name="Genome Announc.">
        <title>Complete Genome Sequence of a Chinese Strain of 'Candidatus Liberibacter asiaticus'.</title>
        <authorList>
            <person name="Lin H."/>
            <person name="Han C.S."/>
            <person name="Liu B."/>
            <person name="Lou B."/>
            <person name="Bai X."/>
            <person name="Deng C."/>
            <person name="Civerolo E.L."/>
            <person name="Gupta G."/>
        </authorList>
    </citation>
    <scope>NUCLEOTIDE SEQUENCE [LARGE SCALE GENOMIC DNA]</scope>
    <source>
        <strain evidence="8">gxpsy</strain>
    </source>
</reference>
<comment type="subcellular location">
    <subcellularLocation>
        <location evidence="1">Periplasm</location>
    </subcellularLocation>
</comment>
<evidence type="ECO:0000256" key="6">
    <source>
        <dbReference type="ARBA" id="ARBA00022764"/>
    </source>
</evidence>
<proteinExistence type="inferred from homology"/>
<evidence type="ECO:0000256" key="4">
    <source>
        <dbReference type="ARBA" id="ARBA00022448"/>
    </source>
</evidence>
<dbReference type="RefSeq" id="WP_015452597.1">
    <property type="nucleotide sequence ID" value="NC_020549.1"/>
</dbReference>
<keyword evidence="8" id="KW-1185">Reference proteome</keyword>
<evidence type="ECO:0000256" key="5">
    <source>
        <dbReference type="ARBA" id="ARBA00022729"/>
    </source>
</evidence>
<dbReference type="NCBIfam" id="TIGR01276">
    <property type="entry name" value="thiB"/>
    <property type="match status" value="1"/>
</dbReference>
<keyword evidence="5" id="KW-0732">Signal</keyword>
<dbReference type="SUPFAM" id="SSF53850">
    <property type="entry name" value="Periplasmic binding protein-like II"/>
    <property type="match status" value="1"/>
</dbReference>
<evidence type="ECO:0000313" key="8">
    <source>
        <dbReference type="Proteomes" id="UP000011820"/>
    </source>
</evidence>
<keyword evidence="6" id="KW-0574">Periplasm</keyword>
<organism evidence="7 8">
    <name type="scientific">Candidatus Liberibacter asiaticus str. gxpsy</name>
    <dbReference type="NCBI Taxonomy" id="1174529"/>
    <lineage>
        <taxon>Bacteria</taxon>
        <taxon>Pseudomonadati</taxon>
        <taxon>Pseudomonadota</taxon>
        <taxon>Alphaproteobacteria</taxon>
        <taxon>Hyphomicrobiales</taxon>
        <taxon>Rhizobiaceae</taxon>
        <taxon>Liberibacter</taxon>
    </lineage>
</organism>
<keyword evidence="4" id="KW-0813">Transport</keyword>